<dbReference type="RefSeq" id="WP_129725543.1">
    <property type="nucleotide sequence ID" value="NZ_CP101807.1"/>
</dbReference>
<evidence type="ECO:0000313" key="3">
    <source>
        <dbReference type="Proteomes" id="UP000290985"/>
    </source>
</evidence>
<feature type="domain" description="YlxR" evidence="1">
    <location>
        <begin position="11"/>
        <end position="85"/>
    </location>
</feature>
<evidence type="ECO:0000259" key="1">
    <source>
        <dbReference type="Pfam" id="PF04296"/>
    </source>
</evidence>
<dbReference type="AlphaFoldDB" id="A0A449B2A6"/>
<dbReference type="EMBL" id="LR215036">
    <property type="protein sequence ID" value="VEU74737.1"/>
    <property type="molecule type" value="Genomic_DNA"/>
</dbReference>
<gene>
    <name evidence="2" type="ORF">NCTC10181_00597</name>
</gene>
<dbReference type="PANTHER" id="PTHR34215:SF1">
    <property type="entry name" value="YLXR DOMAIN-CONTAINING PROTEIN"/>
    <property type="match status" value="1"/>
</dbReference>
<dbReference type="InterPro" id="IPR007393">
    <property type="entry name" value="YlxR_dom"/>
</dbReference>
<dbReference type="Proteomes" id="UP000290985">
    <property type="component" value="Chromosome"/>
</dbReference>
<evidence type="ECO:0000313" key="2">
    <source>
        <dbReference type="EMBL" id="VEU74737.1"/>
    </source>
</evidence>
<organism evidence="2 3">
    <name type="scientific">Mycoplasmopsis citelli</name>
    <dbReference type="NCBI Taxonomy" id="171281"/>
    <lineage>
        <taxon>Bacteria</taxon>
        <taxon>Bacillati</taxon>
        <taxon>Mycoplasmatota</taxon>
        <taxon>Mycoplasmoidales</taxon>
        <taxon>Metamycoplasmataceae</taxon>
        <taxon>Mycoplasmopsis</taxon>
    </lineage>
</organism>
<dbReference type="InterPro" id="IPR037465">
    <property type="entry name" value="YlxR"/>
</dbReference>
<dbReference type="Pfam" id="PF04296">
    <property type="entry name" value="YlxR"/>
    <property type="match status" value="1"/>
</dbReference>
<keyword evidence="3" id="KW-1185">Reference proteome</keyword>
<name>A0A449B2A6_9BACT</name>
<dbReference type="Gene3D" id="3.30.1230.10">
    <property type="entry name" value="YlxR-like"/>
    <property type="match status" value="1"/>
</dbReference>
<accession>A0A449B2A6</accession>
<protein>
    <submittedName>
        <fullName evidence="2">Transciprtional termination factor</fullName>
    </submittedName>
</protein>
<dbReference type="InterPro" id="IPR035931">
    <property type="entry name" value="YlxR-like_sf"/>
</dbReference>
<dbReference type="OrthoDB" id="398624at2"/>
<sequence length="97" mass="11665">MNEKRKNNYTRKCIITNEILPVEKLVRFSLQKDSKEIFLDLENVLKGRGAYFQFSLANWEKIKKTKALNRVFRFNVSNENYLKIEKELLEVLHEQKT</sequence>
<proteinExistence type="predicted"/>
<dbReference type="KEGG" id="mcit:NCTC10181_00597"/>
<reference evidence="2 3" key="1">
    <citation type="submission" date="2019-01" db="EMBL/GenBank/DDBJ databases">
        <authorList>
            <consortium name="Pathogen Informatics"/>
        </authorList>
    </citation>
    <scope>NUCLEOTIDE SEQUENCE [LARGE SCALE GENOMIC DNA]</scope>
    <source>
        <strain evidence="2 3">NCTC10181</strain>
    </source>
</reference>
<dbReference type="SUPFAM" id="SSF64376">
    <property type="entry name" value="YlxR-like"/>
    <property type="match status" value="1"/>
</dbReference>
<dbReference type="PANTHER" id="PTHR34215">
    <property type="entry name" value="BLL0784 PROTEIN"/>
    <property type="match status" value="1"/>
</dbReference>